<dbReference type="Gene3D" id="2.60.40.790">
    <property type="match status" value="1"/>
</dbReference>
<organism evidence="4 5">
    <name type="scientific">Methanosalsum zhilinae (strain DSM 4017 / NBRC 107636 / OCM 62 / WeN5)</name>
    <name type="common">Methanohalophilus zhilinae</name>
    <dbReference type="NCBI Taxonomy" id="679901"/>
    <lineage>
        <taxon>Archaea</taxon>
        <taxon>Methanobacteriati</taxon>
        <taxon>Methanobacteriota</taxon>
        <taxon>Stenosarchaea group</taxon>
        <taxon>Methanomicrobia</taxon>
        <taxon>Methanosarcinales</taxon>
        <taxon>Methanosarcinaceae</taxon>
        <taxon>Methanosalsum</taxon>
    </lineage>
</organism>
<proteinExistence type="inferred from homology"/>
<dbReference type="STRING" id="679901.Mzhil_0145"/>
<reference evidence="4 5" key="1">
    <citation type="submission" date="2010-07" db="EMBL/GenBank/DDBJ databases">
        <title>The complete genome of Methanosalsum zhilinae DSM 4017.</title>
        <authorList>
            <consortium name="US DOE Joint Genome Institute (JGI-PGF)"/>
            <person name="Lucas S."/>
            <person name="Copeland A."/>
            <person name="Lapidus A."/>
            <person name="Glavina del Rio T."/>
            <person name="Dalin E."/>
            <person name="Tice H."/>
            <person name="Bruce D."/>
            <person name="Goodwin L."/>
            <person name="Pitluck S."/>
            <person name="Kyrpides N."/>
            <person name="Mavromatis K."/>
            <person name="Ovchinnikova G."/>
            <person name="Daligault H."/>
            <person name="Detter J.C."/>
            <person name="Han C."/>
            <person name="Tapia R."/>
            <person name="Larimer F."/>
            <person name="Land M."/>
            <person name="Hauser L."/>
            <person name="Markowitz V."/>
            <person name="Cheng J.-F."/>
            <person name="Hugenholtz P."/>
            <person name="Woyke T."/>
            <person name="Wu D."/>
            <person name="Spring S."/>
            <person name="Schueler E."/>
            <person name="Brambilla E."/>
            <person name="Klenk H.-P."/>
            <person name="Eisen J.A."/>
        </authorList>
    </citation>
    <scope>NUCLEOTIDE SEQUENCE [LARGE SCALE GENOMIC DNA]</scope>
    <source>
        <strain evidence="5">DSM 4017 / NBRC 107636 / OCM 62 / WeN5</strain>
    </source>
</reference>
<sequence length="99" mass="11091">MVKSRVAPCVFTCISDDGKLLNIEIDLPGVEKEDIQFKMTEMGFSVRAHNREDDIEYMGTYTLCCPVVPDKATAAYDNGMLLATVPYEEAHEEVDVDIK</sequence>
<dbReference type="EMBL" id="CP002101">
    <property type="protein sequence ID" value="AEH60025.1"/>
    <property type="molecule type" value="Genomic_DNA"/>
</dbReference>
<dbReference type="PROSITE" id="PS01031">
    <property type="entry name" value="SHSP"/>
    <property type="match status" value="1"/>
</dbReference>
<feature type="domain" description="SHSP" evidence="3">
    <location>
        <begin position="1"/>
        <end position="99"/>
    </location>
</feature>
<dbReference type="InterPro" id="IPR002068">
    <property type="entry name" value="A-crystallin/Hsp20_dom"/>
</dbReference>
<dbReference type="Pfam" id="PF00011">
    <property type="entry name" value="HSP20"/>
    <property type="match status" value="1"/>
</dbReference>
<dbReference type="CDD" id="cd00298">
    <property type="entry name" value="ACD_sHsps_p23-like"/>
    <property type="match status" value="1"/>
</dbReference>
<dbReference type="GeneID" id="10821741"/>
<keyword evidence="5" id="KW-1185">Reference proteome</keyword>
<dbReference type="SUPFAM" id="SSF49764">
    <property type="entry name" value="HSP20-like chaperones"/>
    <property type="match status" value="1"/>
</dbReference>
<comment type="similarity">
    <text evidence="1 2">Belongs to the small heat shock protein (HSP20) family.</text>
</comment>
<evidence type="ECO:0000259" key="3">
    <source>
        <dbReference type="PROSITE" id="PS01031"/>
    </source>
</evidence>
<dbReference type="AlphaFoldDB" id="F7XN68"/>
<dbReference type="HOGENOM" id="CLU_178347_1_0_2"/>
<name>F7XN68_METZD</name>
<protein>
    <recommendedName>
        <fullName evidence="3">SHSP domain-containing protein</fullName>
    </recommendedName>
</protein>
<evidence type="ECO:0000313" key="5">
    <source>
        <dbReference type="Proteomes" id="UP000006622"/>
    </source>
</evidence>
<evidence type="ECO:0000256" key="2">
    <source>
        <dbReference type="RuleBase" id="RU003616"/>
    </source>
</evidence>
<dbReference type="OrthoDB" id="106788at2157"/>
<evidence type="ECO:0000313" key="4">
    <source>
        <dbReference type="EMBL" id="AEH60025.1"/>
    </source>
</evidence>
<dbReference type="KEGG" id="mzh:Mzhil_0145"/>
<dbReference type="RefSeq" id="WP_013897464.1">
    <property type="nucleotide sequence ID" value="NC_015676.1"/>
</dbReference>
<gene>
    <name evidence="4" type="ordered locus">Mzhil_0145</name>
</gene>
<accession>F7XN68</accession>
<dbReference type="InterPro" id="IPR008978">
    <property type="entry name" value="HSP20-like_chaperone"/>
</dbReference>
<dbReference type="Proteomes" id="UP000006622">
    <property type="component" value="Chromosome"/>
</dbReference>
<evidence type="ECO:0000256" key="1">
    <source>
        <dbReference type="PROSITE-ProRule" id="PRU00285"/>
    </source>
</evidence>